<feature type="region of interest" description="Disordered" evidence="7">
    <location>
        <begin position="1073"/>
        <end position="1097"/>
    </location>
</feature>
<dbReference type="GO" id="GO:0004402">
    <property type="term" value="F:histone acetyltransferase activity"/>
    <property type="evidence" value="ECO:0007669"/>
    <property type="project" value="InterPro"/>
</dbReference>
<feature type="domain" description="Bromo" evidence="8">
    <location>
        <begin position="1270"/>
        <end position="1340"/>
    </location>
</feature>
<keyword evidence="10" id="KW-1185">Reference proteome</keyword>
<dbReference type="CDD" id="cd04369">
    <property type="entry name" value="Bromodomain"/>
    <property type="match status" value="1"/>
</dbReference>
<feature type="region of interest" description="Disordered" evidence="7">
    <location>
        <begin position="288"/>
        <end position="320"/>
    </location>
</feature>
<dbReference type="Gene3D" id="1.20.920.10">
    <property type="entry name" value="Bromodomain-like"/>
    <property type="match status" value="1"/>
</dbReference>
<evidence type="ECO:0000256" key="1">
    <source>
        <dbReference type="ARBA" id="ARBA00004123"/>
    </source>
</evidence>
<dbReference type="GO" id="GO:0003743">
    <property type="term" value="F:translation initiation factor activity"/>
    <property type="evidence" value="ECO:0007669"/>
    <property type="project" value="UniProtKB-KW"/>
</dbReference>
<dbReference type="PRINTS" id="PR00503">
    <property type="entry name" value="BROMODOMAIN"/>
</dbReference>
<dbReference type="Pfam" id="PF12157">
    <property type="entry name" value="DUF3591"/>
    <property type="match status" value="2"/>
</dbReference>
<dbReference type="PROSITE" id="PS50014">
    <property type="entry name" value="BROMODOMAIN_2"/>
    <property type="match status" value="1"/>
</dbReference>
<dbReference type="InParanoid" id="A0A1Z5JFQ5"/>
<feature type="region of interest" description="Disordered" evidence="7">
    <location>
        <begin position="1161"/>
        <end position="1246"/>
    </location>
</feature>
<dbReference type="InterPro" id="IPR018359">
    <property type="entry name" value="Bromodomain_CS"/>
</dbReference>
<feature type="region of interest" description="Disordered" evidence="7">
    <location>
        <begin position="972"/>
        <end position="1015"/>
    </location>
</feature>
<evidence type="ECO:0000259" key="8">
    <source>
        <dbReference type="PROSITE" id="PS50014"/>
    </source>
</evidence>
<dbReference type="InterPro" id="IPR036427">
    <property type="entry name" value="Bromodomain-like_sf"/>
</dbReference>
<protein>
    <submittedName>
        <fullName evidence="9">Transcription initiation factor TFIID subunit 1</fullName>
    </submittedName>
</protein>
<sequence length="1412" mass="157450">MASSAVNSSLDFEALLSRDYRPARVTELNPRDLYRPSSVKSHCNKASTAALTADIHEDSKKAQEDEASRIVLSLVTQTRAFTRHLGIEPGSNPPSKIISNFLTSQRHVRKNFSRLDKIDPLFHEIELGEWENQINWEGLSAVPSADGDCSPKASSFLGRRRNPYLENLELNETTVCWDGDREKLLAKAKEAPLILELGVAGLSVAKHVYQHTVLSAQRPVPALKSDEYQDRLDREMNGPITSTAELSKSLHTDKEKMEALIEARQRKRAQMAKDKTSRVTEAMGTLALGGGRGRTITSSLMGPGGTERTGRPTRAANSSAAHEREYVEQLDLVNSHTLVRDLSTVMQRQYHRPKLPLSVSRQDLSWQFQIRYCAKTSANSGKEGAASSSASYTMMMGSTPGALSKVKIRTEADLSPTEGNLVLVEYTEERPPIQLTKGMAFKIVNYYRGDKAHCPVSAGGGDRPARRKTQTESRSTFRGGGSTLPKRLETADKETDIQEWVGKIPKRSHKEHVEKEIFDVLPEGVTEILHPKVHGPFIGEIEDGTTLTGIVSNLFVAPMGWHEPESTDFLLILTPGSGALKAGQRESLGVVLRDLPASCFTVGQILPRAKVYAPNTQGEKAFTGPYISYLCARVIARSQAREGRGLTLNEIQERVLPYLDLPSNALRQRLKQVAVSDNSTWTLKQIGFEDFPGLDSLGKTISPEGIAAFETALAASQRLADLGIQHLVERGSHTVVSVGVAMVYLAGHLHATKDLARKMKKLSEISKTNKSIQGIQAKFYEKAANELDNYYKTLRQKYEVAQFIFEELQLAPWHLTVEFIDVHKKGEGTGMMKLTGLGDPSGMGEGFSFLREADSKPSKSVGNAALNSQIKKITGTENDLRKLTMKQMAALLRSYGMPQKKIDTLKRWDRVHVIRDLSTKAASDGVGDGLERFARGEKMKLSEQKQMYQDRVQVIWKRQLAMLATDSGERGAAIDTGAAPSEHDIDAPAGSSAPSERATSTNDNDDSDDDSEDDDDLAAELEDEMMDRSETNQLLAAQTRGNDDSRNLGQLRAAVQDQGLTKDARELAALKRQREEERAAGDGMQARPSNDATGGTLGIGRKVIRKKITKTYPDGKQTVTFKFVLHPEEVGKIMARLQQKSEDVRRHHREFRYEYGVDEKPPGHAMFEDDDDFEYSSRGRLPGGLRSRKGRRGASGRGTPRSLQTGKLKKTISLEERMRKRKREEDELDAYVATSKRKGTNNRRERGSIRDRAPHVIYAEKLEAIRAAVEARPYAGPFQKPVNRRLIPTYYEVISHPMDLSTIRDRIGRYEYKSIDRFVRDFELMKNNAIKFNGETNTISQEAIAIYEFVKDTIDAQRNELEDLEAAVEDQMTSKPKKKRKKNTGFRTFSSRDIDIDDFDEEGLDDSDSDNY</sequence>
<dbReference type="OrthoDB" id="5752at2759"/>
<dbReference type="GO" id="GO:0017025">
    <property type="term" value="F:TBP-class protein binding"/>
    <property type="evidence" value="ECO:0007669"/>
    <property type="project" value="InterPro"/>
</dbReference>
<evidence type="ECO:0000256" key="3">
    <source>
        <dbReference type="ARBA" id="ARBA00023117"/>
    </source>
</evidence>
<dbReference type="SMART" id="SM00297">
    <property type="entry name" value="BROMO"/>
    <property type="match status" value="1"/>
</dbReference>
<comment type="similarity">
    <text evidence="2">Belongs to the TAF1 family.</text>
</comment>
<evidence type="ECO:0000313" key="10">
    <source>
        <dbReference type="Proteomes" id="UP000198406"/>
    </source>
</evidence>
<dbReference type="PANTHER" id="PTHR13900:SF0">
    <property type="entry name" value="TRANSCRIPTION INITIATION FACTOR TFIID SUBUNIT 1"/>
    <property type="match status" value="1"/>
</dbReference>
<keyword evidence="9" id="KW-0396">Initiation factor</keyword>
<dbReference type="GO" id="GO:0005669">
    <property type="term" value="C:transcription factor TFIID complex"/>
    <property type="evidence" value="ECO:0007669"/>
    <property type="project" value="InterPro"/>
</dbReference>
<comment type="subcellular location">
    <subcellularLocation>
        <location evidence="1">Nucleus</location>
    </subcellularLocation>
</comment>
<evidence type="ECO:0000256" key="4">
    <source>
        <dbReference type="ARBA" id="ARBA00023242"/>
    </source>
</evidence>
<dbReference type="InterPro" id="IPR001487">
    <property type="entry name" value="Bromodomain"/>
</dbReference>
<organism evidence="9 10">
    <name type="scientific">Fistulifera solaris</name>
    <name type="common">Oleaginous diatom</name>
    <dbReference type="NCBI Taxonomy" id="1519565"/>
    <lineage>
        <taxon>Eukaryota</taxon>
        <taxon>Sar</taxon>
        <taxon>Stramenopiles</taxon>
        <taxon>Ochrophyta</taxon>
        <taxon>Bacillariophyta</taxon>
        <taxon>Bacillariophyceae</taxon>
        <taxon>Bacillariophycidae</taxon>
        <taxon>Naviculales</taxon>
        <taxon>Naviculaceae</taxon>
        <taxon>Fistulifera</taxon>
    </lineage>
</organism>
<evidence type="ECO:0000256" key="6">
    <source>
        <dbReference type="SAM" id="Coils"/>
    </source>
</evidence>
<feature type="compositionally biased region" description="Low complexity" evidence="7">
    <location>
        <begin position="1176"/>
        <end position="1185"/>
    </location>
</feature>
<dbReference type="GO" id="GO:0016251">
    <property type="term" value="F:RNA polymerase II general transcription initiation factor activity"/>
    <property type="evidence" value="ECO:0007669"/>
    <property type="project" value="InterPro"/>
</dbReference>
<proteinExistence type="inferred from homology"/>
<keyword evidence="4" id="KW-0539">Nucleus</keyword>
<keyword evidence="3 5" id="KW-0103">Bromodomain</keyword>
<name>A0A1Z5JFQ5_FISSO</name>
<feature type="compositionally biased region" description="Acidic residues" evidence="7">
    <location>
        <begin position="1003"/>
        <end position="1015"/>
    </location>
</feature>
<accession>A0A1Z5JFQ5</accession>
<dbReference type="PANTHER" id="PTHR13900">
    <property type="entry name" value="TRANSCRIPTION INITIATION FACTOR TFIID"/>
    <property type="match status" value="1"/>
</dbReference>
<keyword evidence="6" id="KW-0175">Coiled coil</keyword>
<dbReference type="InterPro" id="IPR022591">
    <property type="entry name" value="TAF1_HAT_dom"/>
</dbReference>
<dbReference type="EMBL" id="BDSP01000055">
    <property type="protein sequence ID" value="GAX12833.1"/>
    <property type="molecule type" value="Genomic_DNA"/>
</dbReference>
<dbReference type="Pfam" id="PF00439">
    <property type="entry name" value="Bromodomain"/>
    <property type="match status" value="1"/>
</dbReference>
<evidence type="ECO:0000313" key="9">
    <source>
        <dbReference type="EMBL" id="GAX12833.1"/>
    </source>
</evidence>
<dbReference type="Proteomes" id="UP000198406">
    <property type="component" value="Unassembled WGS sequence"/>
</dbReference>
<feature type="region of interest" description="Disordered" evidence="7">
    <location>
        <begin position="455"/>
        <end position="486"/>
    </location>
</feature>
<dbReference type="InterPro" id="IPR040240">
    <property type="entry name" value="TAF1"/>
</dbReference>
<keyword evidence="9" id="KW-0648">Protein biosynthesis</keyword>
<gene>
    <name evidence="9" type="ORF">FisN_15Hh314</name>
</gene>
<dbReference type="PROSITE" id="PS00633">
    <property type="entry name" value="BROMODOMAIN_1"/>
    <property type="match status" value="1"/>
</dbReference>
<feature type="coiled-coil region" evidence="6">
    <location>
        <begin position="1347"/>
        <end position="1374"/>
    </location>
</feature>
<evidence type="ECO:0000256" key="7">
    <source>
        <dbReference type="SAM" id="MobiDB-lite"/>
    </source>
</evidence>
<feature type="compositionally biased region" description="Polar residues" evidence="7">
    <location>
        <begin position="992"/>
        <end position="1001"/>
    </location>
</feature>
<dbReference type="GO" id="GO:0051123">
    <property type="term" value="P:RNA polymerase II preinitiation complex assembly"/>
    <property type="evidence" value="ECO:0007669"/>
    <property type="project" value="TreeGrafter"/>
</dbReference>
<reference evidence="9 10" key="1">
    <citation type="journal article" date="2015" name="Plant Cell">
        <title>Oil accumulation by the oleaginous diatom Fistulifera solaris as revealed by the genome and transcriptome.</title>
        <authorList>
            <person name="Tanaka T."/>
            <person name="Maeda Y."/>
            <person name="Veluchamy A."/>
            <person name="Tanaka M."/>
            <person name="Abida H."/>
            <person name="Marechal E."/>
            <person name="Bowler C."/>
            <person name="Muto M."/>
            <person name="Sunaga Y."/>
            <person name="Tanaka M."/>
            <person name="Yoshino T."/>
            <person name="Taniguchi T."/>
            <person name="Fukuda Y."/>
            <person name="Nemoto M."/>
            <person name="Matsumoto M."/>
            <person name="Wong P.S."/>
            <person name="Aburatani S."/>
            <person name="Fujibuchi W."/>
        </authorList>
    </citation>
    <scope>NUCLEOTIDE SEQUENCE [LARGE SCALE GENOMIC DNA]</scope>
    <source>
        <strain evidence="9 10">JPCC DA0580</strain>
    </source>
</reference>
<evidence type="ECO:0000256" key="5">
    <source>
        <dbReference type="PROSITE-ProRule" id="PRU00035"/>
    </source>
</evidence>
<evidence type="ECO:0000256" key="2">
    <source>
        <dbReference type="ARBA" id="ARBA00009064"/>
    </source>
</evidence>
<comment type="caution">
    <text evidence="9">The sequence shown here is derived from an EMBL/GenBank/DDBJ whole genome shotgun (WGS) entry which is preliminary data.</text>
</comment>
<dbReference type="SUPFAM" id="SSF47370">
    <property type="entry name" value="Bromodomain"/>
    <property type="match status" value="1"/>
</dbReference>